<dbReference type="Gene3D" id="1.20.210.10">
    <property type="entry name" value="Cytochrome c oxidase-like, subunit I domain"/>
    <property type="match status" value="1"/>
</dbReference>
<feature type="transmembrane region" description="Helical" evidence="2">
    <location>
        <begin position="244"/>
        <end position="266"/>
    </location>
</feature>
<feature type="transmembrane region" description="Helical" evidence="2">
    <location>
        <begin position="46"/>
        <end position="74"/>
    </location>
</feature>
<feature type="transmembrane region" description="Helical" evidence="2">
    <location>
        <begin position="209"/>
        <end position="232"/>
    </location>
</feature>
<dbReference type="PANTHER" id="PTHR10422">
    <property type="entry name" value="CYTOCHROME C OXIDASE SUBUNIT 1"/>
    <property type="match status" value="1"/>
</dbReference>
<evidence type="ECO:0000256" key="1">
    <source>
        <dbReference type="ARBA" id="ARBA00022660"/>
    </source>
</evidence>
<feature type="transmembrane region" description="Helical" evidence="2">
    <location>
        <begin position="86"/>
        <end position="105"/>
    </location>
</feature>
<feature type="transmembrane region" description="Helical" evidence="2">
    <location>
        <begin position="278"/>
        <end position="305"/>
    </location>
</feature>
<keyword evidence="2" id="KW-0472">Membrane</keyword>
<accession>A0ABU8W7T7</accession>
<feature type="transmembrane region" description="Helical" evidence="2">
    <location>
        <begin position="403"/>
        <end position="423"/>
    </location>
</feature>
<dbReference type="SUPFAM" id="SSF81442">
    <property type="entry name" value="Cytochrome c oxidase subunit I-like"/>
    <property type="match status" value="1"/>
</dbReference>
<evidence type="ECO:0000313" key="5">
    <source>
        <dbReference type="Proteomes" id="UP001363010"/>
    </source>
</evidence>
<sequence>MQGSNRLVLAHFGAAFAALALAIPLGAWQMLVRSPLHQWVDPQRYYAAVTAHGSTLAYIFPTLIAMGFGYAVCAVSLGRPMHGKRLAWASLCLVVGGAVIALATVAAGKATVLYTFYPPLLASAWYYLGILTAVAGSWIWVGLMVSHFRRWKRDHRGLPVPLAMFATTAAALLWAWTSLGVGSEIIFLILPNAFGWTAAMDPGLARILFSWTLHAIVYFWLMPAYIALYVLLPQAAGGRLYSDMMGRIAFLQLLVFSMPIGLHHLFVDPQIGAGFKFLHAVFTGMVAVPTLLTIFTICASLEIAGRLRGGRGVFGWVAALPWDRPLVLASGLSLLMLGLGGAGGLINMSYAMNATVHNTQFVTAHFHLIFGGAVVIMYFAIAYELWPRLTGRSLPPKLMRMQLWTWFAGMLIVTLPWHVVGIMGQPRRMSYYDYSNPALAPQAVWVAMSAIGGFVLVFSTLLLVGMLLAAQRRPASAQAPLLFSLALRPPRRLPASLNGFGVWMLLVAALTVTNYGFPLAQALFMQRSAVAPYPVGTR</sequence>
<dbReference type="InterPro" id="IPR036927">
    <property type="entry name" value="Cyt_c_oxase-like_su1_sf"/>
</dbReference>
<feature type="transmembrane region" description="Helical" evidence="2">
    <location>
        <begin position="443"/>
        <end position="469"/>
    </location>
</feature>
<gene>
    <name evidence="4" type="ORF">WKW80_29480</name>
</gene>
<dbReference type="PROSITE" id="PS50855">
    <property type="entry name" value="COX1"/>
    <property type="match status" value="1"/>
</dbReference>
<feature type="transmembrane region" description="Helical" evidence="2">
    <location>
        <begin position="497"/>
        <end position="517"/>
    </location>
</feature>
<keyword evidence="2" id="KW-1133">Transmembrane helix</keyword>
<dbReference type="RefSeq" id="WP_340367150.1">
    <property type="nucleotide sequence ID" value="NZ_JBBKZV010000029.1"/>
</dbReference>
<protein>
    <submittedName>
        <fullName evidence="4">Cbb3-type cytochrome c oxidase subunit I</fullName>
    </submittedName>
</protein>
<feature type="transmembrane region" description="Helical" evidence="2">
    <location>
        <begin position="326"/>
        <end position="352"/>
    </location>
</feature>
<proteinExistence type="predicted"/>
<dbReference type="Proteomes" id="UP001363010">
    <property type="component" value="Unassembled WGS sequence"/>
</dbReference>
<keyword evidence="1" id="KW-0813">Transport</keyword>
<feature type="transmembrane region" description="Helical" evidence="2">
    <location>
        <begin position="125"/>
        <end position="148"/>
    </location>
</feature>
<feature type="transmembrane region" description="Helical" evidence="2">
    <location>
        <begin position="364"/>
        <end position="383"/>
    </location>
</feature>
<dbReference type="PRINTS" id="PR01165">
    <property type="entry name" value="CYCOXIDASEI"/>
</dbReference>
<dbReference type="Pfam" id="PF00115">
    <property type="entry name" value="COX1"/>
    <property type="match status" value="1"/>
</dbReference>
<comment type="caution">
    <text evidence="4">The sequence shown here is derived from an EMBL/GenBank/DDBJ whole genome shotgun (WGS) entry which is preliminary data.</text>
</comment>
<dbReference type="InterPro" id="IPR023616">
    <property type="entry name" value="Cyt_c_oxase-like_su1_dom"/>
</dbReference>
<name>A0ABU8W7T7_9BURK</name>
<organism evidence="4 5">
    <name type="scientific">Variovorax humicola</name>
    <dbReference type="NCBI Taxonomy" id="1769758"/>
    <lineage>
        <taxon>Bacteria</taxon>
        <taxon>Pseudomonadati</taxon>
        <taxon>Pseudomonadota</taxon>
        <taxon>Betaproteobacteria</taxon>
        <taxon>Burkholderiales</taxon>
        <taxon>Comamonadaceae</taxon>
        <taxon>Variovorax</taxon>
    </lineage>
</organism>
<dbReference type="PANTHER" id="PTHR10422:SF40">
    <property type="entry name" value="CYTOCHROME C OXIDASE SUBUNIT I"/>
    <property type="match status" value="1"/>
</dbReference>
<feature type="domain" description="Cytochrome oxidase subunit I profile" evidence="3">
    <location>
        <begin position="6"/>
        <end position="508"/>
    </location>
</feature>
<evidence type="ECO:0000313" key="4">
    <source>
        <dbReference type="EMBL" id="MEJ8826112.1"/>
    </source>
</evidence>
<keyword evidence="5" id="KW-1185">Reference proteome</keyword>
<dbReference type="EMBL" id="JBBKZV010000029">
    <property type="protein sequence ID" value="MEJ8826112.1"/>
    <property type="molecule type" value="Genomic_DNA"/>
</dbReference>
<keyword evidence="2" id="KW-0812">Transmembrane</keyword>
<keyword evidence="1" id="KW-0249">Electron transport</keyword>
<keyword evidence="1" id="KW-0679">Respiratory chain</keyword>
<reference evidence="4 5" key="1">
    <citation type="submission" date="2024-03" db="EMBL/GenBank/DDBJ databases">
        <title>Novel species of the genus Variovorax.</title>
        <authorList>
            <person name="Liu Q."/>
            <person name="Xin Y.-H."/>
        </authorList>
    </citation>
    <scope>NUCLEOTIDE SEQUENCE [LARGE SCALE GENOMIC DNA]</scope>
    <source>
        <strain evidence="4 5">KACC 18501</strain>
    </source>
</reference>
<evidence type="ECO:0000256" key="2">
    <source>
        <dbReference type="SAM" id="Phobius"/>
    </source>
</evidence>
<feature type="transmembrane region" description="Helical" evidence="2">
    <location>
        <begin position="160"/>
        <end position="189"/>
    </location>
</feature>
<dbReference type="InterPro" id="IPR000883">
    <property type="entry name" value="Cyt_C_Oxase_1"/>
</dbReference>
<evidence type="ECO:0000259" key="3">
    <source>
        <dbReference type="PROSITE" id="PS50855"/>
    </source>
</evidence>